<gene>
    <name evidence="14" type="primary">fluC</name>
    <name evidence="14" type="synonym">crcB</name>
    <name evidence="15" type="ORF">FN960_19040</name>
</gene>
<comment type="function">
    <text evidence="13 14">Fluoride-specific ion channel. Important for reducing fluoride concentration in the cell, thus reducing its toxicity.</text>
</comment>
<feature type="transmembrane region" description="Helical" evidence="14">
    <location>
        <begin position="35"/>
        <end position="56"/>
    </location>
</feature>
<name>A0A553ZU03_9BACI</name>
<evidence type="ECO:0000256" key="11">
    <source>
        <dbReference type="ARBA" id="ARBA00035120"/>
    </source>
</evidence>
<dbReference type="PANTHER" id="PTHR28259:SF16">
    <property type="entry name" value="FLUORIDE-SPECIFIC ION CHANNEL FLUC 2"/>
    <property type="match status" value="1"/>
</dbReference>
<evidence type="ECO:0000313" key="16">
    <source>
        <dbReference type="Proteomes" id="UP000318521"/>
    </source>
</evidence>
<dbReference type="Proteomes" id="UP000318521">
    <property type="component" value="Unassembled WGS sequence"/>
</dbReference>
<comment type="activity regulation">
    <text evidence="14">Na(+) is not transported, but it plays an essential structural role and its presence is essential for fluoride channel function.</text>
</comment>
<dbReference type="RefSeq" id="WP_143850461.1">
    <property type="nucleotide sequence ID" value="NZ_VLXZ01000017.1"/>
</dbReference>
<keyword evidence="8 14" id="KW-0406">Ion transport</keyword>
<dbReference type="HAMAP" id="MF_00454">
    <property type="entry name" value="FluC"/>
    <property type="match status" value="1"/>
</dbReference>
<dbReference type="GO" id="GO:0062054">
    <property type="term" value="F:fluoride channel activity"/>
    <property type="evidence" value="ECO:0007669"/>
    <property type="project" value="UniProtKB-UniRule"/>
</dbReference>
<evidence type="ECO:0000256" key="3">
    <source>
        <dbReference type="ARBA" id="ARBA00022475"/>
    </source>
</evidence>
<evidence type="ECO:0000256" key="2">
    <source>
        <dbReference type="ARBA" id="ARBA00022448"/>
    </source>
</evidence>
<feature type="transmembrane region" description="Helical" evidence="14">
    <location>
        <begin position="6"/>
        <end position="23"/>
    </location>
</feature>
<dbReference type="GO" id="GO:0005886">
    <property type="term" value="C:plasma membrane"/>
    <property type="evidence" value="ECO:0007669"/>
    <property type="project" value="UniProtKB-SubCell"/>
</dbReference>
<keyword evidence="3 14" id="KW-1003">Cell membrane</keyword>
<dbReference type="AlphaFoldDB" id="A0A553ZU03"/>
<evidence type="ECO:0000256" key="7">
    <source>
        <dbReference type="ARBA" id="ARBA00023053"/>
    </source>
</evidence>
<evidence type="ECO:0000256" key="6">
    <source>
        <dbReference type="ARBA" id="ARBA00022989"/>
    </source>
</evidence>
<feature type="binding site" evidence="14">
    <location>
        <position position="73"/>
    </location>
    <ligand>
        <name>Na(+)</name>
        <dbReference type="ChEBI" id="CHEBI:29101"/>
        <note>structural</note>
    </ligand>
</feature>
<evidence type="ECO:0000313" key="15">
    <source>
        <dbReference type="EMBL" id="TSB44942.1"/>
    </source>
</evidence>
<evidence type="ECO:0000256" key="12">
    <source>
        <dbReference type="ARBA" id="ARBA00035585"/>
    </source>
</evidence>
<organism evidence="15 16">
    <name type="scientific">Alkalicoccobacillus porphyridii</name>
    <dbReference type="NCBI Taxonomy" id="2597270"/>
    <lineage>
        <taxon>Bacteria</taxon>
        <taxon>Bacillati</taxon>
        <taxon>Bacillota</taxon>
        <taxon>Bacilli</taxon>
        <taxon>Bacillales</taxon>
        <taxon>Bacillaceae</taxon>
        <taxon>Alkalicoccobacillus</taxon>
    </lineage>
</organism>
<keyword evidence="7 14" id="KW-0915">Sodium</keyword>
<feature type="transmembrane region" description="Helical" evidence="14">
    <location>
        <begin position="95"/>
        <end position="116"/>
    </location>
</feature>
<dbReference type="OrthoDB" id="9815830at2"/>
<comment type="similarity">
    <text evidence="11 14">Belongs to the fluoride channel Fluc/FEX (TC 1.A.43) family.</text>
</comment>
<keyword evidence="10 14" id="KW-0407">Ion channel</keyword>
<evidence type="ECO:0000256" key="13">
    <source>
        <dbReference type="ARBA" id="ARBA00049940"/>
    </source>
</evidence>
<evidence type="ECO:0000256" key="1">
    <source>
        <dbReference type="ARBA" id="ARBA00004651"/>
    </source>
</evidence>
<comment type="caution">
    <text evidence="15">The sequence shown here is derived from an EMBL/GenBank/DDBJ whole genome shotgun (WGS) entry which is preliminary data.</text>
</comment>
<comment type="subcellular location">
    <subcellularLocation>
        <location evidence="1 14">Cell membrane</location>
        <topology evidence="1 14">Multi-pass membrane protein</topology>
    </subcellularLocation>
</comment>
<dbReference type="Pfam" id="PF02537">
    <property type="entry name" value="CRCB"/>
    <property type="match status" value="1"/>
</dbReference>
<keyword evidence="16" id="KW-1185">Reference proteome</keyword>
<dbReference type="GO" id="GO:0140114">
    <property type="term" value="P:cellular detoxification of fluoride"/>
    <property type="evidence" value="ECO:0007669"/>
    <property type="project" value="UniProtKB-UniRule"/>
</dbReference>
<evidence type="ECO:0000256" key="8">
    <source>
        <dbReference type="ARBA" id="ARBA00023065"/>
    </source>
</evidence>
<evidence type="ECO:0000256" key="5">
    <source>
        <dbReference type="ARBA" id="ARBA00022723"/>
    </source>
</evidence>
<keyword evidence="9 14" id="KW-0472">Membrane</keyword>
<proteinExistence type="inferred from homology"/>
<evidence type="ECO:0000256" key="10">
    <source>
        <dbReference type="ARBA" id="ARBA00023303"/>
    </source>
</evidence>
<dbReference type="PANTHER" id="PTHR28259">
    <property type="entry name" value="FLUORIDE EXPORT PROTEIN 1-RELATED"/>
    <property type="match status" value="1"/>
</dbReference>
<feature type="binding site" evidence="14">
    <location>
        <position position="76"/>
    </location>
    <ligand>
        <name>Na(+)</name>
        <dbReference type="ChEBI" id="CHEBI:29101"/>
        <note>structural</note>
    </ligand>
</feature>
<evidence type="ECO:0000256" key="4">
    <source>
        <dbReference type="ARBA" id="ARBA00022692"/>
    </source>
</evidence>
<evidence type="ECO:0000256" key="14">
    <source>
        <dbReference type="HAMAP-Rule" id="MF_00454"/>
    </source>
</evidence>
<keyword evidence="6 14" id="KW-1133">Transmembrane helix</keyword>
<dbReference type="InterPro" id="IPR003691">
    <property type="entry name" value="FluC"/>
</dbReference>
<reference evidence="15 16" key="1">
    <citation type="submission" date="2019-07" db="EMBL/GenBank/DDBJ databases">
        <authorList>
            <person name="Park Y.J."/>
            <person name="Jeong S.E."/>
            <person name="Jung H.S."/>
        </authorList>
    </citation>
    <scope>NUCLEOTIDE SEQUENCE [LARGE SCALE GENOMIC DNA]</scope>
    <source>
        <strain evidence="16">P16(2019)</strain>
    </source>
</reference>
<feature type="transmembrane region" description="Helical" evidence="14">
    <location>
        <begin position="62"/>
        <end position="83"/>
    </location>
</feature>
<comment type="catalytic activity">
    <reaction evidence="12">
        <text>fluoride(in) = fluoride(out)</text>
        <dbReference type="Rhea" id="RHEA:76159"/>
        <dbReference type="ChEBI" id="CHEBI:17051"/>
    </reaction>
    <physiologicalReaction direction="left-to-right" evidence="12">
        <dbReference type="Rhea" id="RHEA:76160"/>
    </physiologicalReaction>
</comment>
<dbReference type="GO" id="GO:0046872">
    <property type="term" value="F:metal ion binding"/>
    <property type="evidence" value="ECO:0007669"/>
    <property type="project" value="UniProtKB-KW"/>
</dbReference>
<keyword evidence="5 14" id="KW-0479">Metal-binding</keyword>
<evidence type="ECO:0000256" key="9">
    <source>
        <dbReference type="ARBA" id="ARBA00023136"/>
    </source>
</evidence>
<accession>A0A553ZU03</accession>
<keyword evidence="4 14" id="KW-0812">Transmembrane</keyword>
<keyword evidence="2 14" id="KW-0813">Transport</keyword>
<sequence length="128" mass="13973">MQWKTIAAVAIAGAIGTCVRYLLQLTIQTDHWLNVTLIVNLSGSLLLGILSGWLYIQSQKEWIRIGLGVGFCGGFTTMSTFAAESIQFFNKGSEMIPYVAVSMFAGVAACGCGIWIGTYLSERRKTRI</sequence>
<dbReference type="EMBL" id="VLXZ01000017">
    <property type="protein sequence ID" value="TSB44942.1"/>
    <property type="molecule type" value="Genomic_DNA"/>
</dbReference>
<protein>
    <recommendedName>
        <fullName evidence="14">Fluoride-specific ion channel FluC</fullName>
    </recommendedName>
</protein>